<sequence length="412" mass="46037">MNTYSILIFLSLVVVFSYIFDLIAKKTKIPSVLLLFGTGLALQYILKYFGVNPFNLSNILPVVGTVGLILIVLEGALELKFEKDKIKMIQKTFGSAFFILIITSLLITFLFRYVTHLPFQICLVNAIPLGIISSAIAIPSAADLSKDKREFVIYDSSFSDILGIMFFNFAIQNETYGISAYVDLGKDTIITLVIAVVISVVFLFLMKRITHHIKFFLILSLLILVYAIGKFYHLSALIVVLFLGLFLNNAEIIPISKFKQLFLYEKLKADLNQFLLLTAESAFIIRTFFFLMFGYTMNIYSLLNLSVLMNGLIALIVIYLVRGLYLKYVTRADLVPALFIAPRGLISILLFFSIPDSMKLTETSDGLLLFVILTTSVIMTYGLVSSKKKKTETAEAAPAPTPSIVEGSEGEQ</sequence>
<evidence type="ECO:0000259" key="11">
    <source>
        <dbReference type="Pfam" id="PF00999"/>
    </source>
</evidence>
<feature type="transmembrane region" description="Helical" evidence="10">
    <location>
        <begin position="235"/>
        <end position="253"/>
    </location>
</feature>
<evidence type="ECO:0000256" key="1">
    <source>
        <dbReference type="ARBA" id="ARBA00004651"/>
    </source>
</evidence>
<organism evidence="12 13">
    <name type="scientific">Cryomorpha ignava</name>
    <dbReference type="NCBI Taxonomy" id="101383"/>
    <lineage>
        <taxon>Bacteria</taxon>
        <taxon>Pseudomonadati</taxon>
        <taxon>Bacteroidota</taxon>
        <taxon>Flavobacteriia</taxon>
        <taxon>Flavobacteriales</taxon>
        <taxon>Cryomorphaceae</taxon>
        <taxon>Cryomorpha</taxon>
    </lineage>
</organism>
<comment type="subcellular location">
    <subcellularLocation>
        <location evidence="1">Cell membrane</location>
        <topology evidence="1">Multi-pass membrane protein</topology>
    </subcellularLocation>
</comment>
<dbReference type="GO" id="GO:0005886">
    <property type="term" value="C:plasma membrane"/>
    <property type="evidence" value="ECO:0007669"/>
    <property type="project" value="UniProtKB-SubCell"/>
</dbReference>
<dbReference type="AlphaFoldDB" id="A0A7K3WVA6"/>
<accession>A0A7K3WVA6</accession>
<feature type="transmembrane region" description="Helical" evidence="10">
    <location>
        <begin position="333"/>
        <end position="354"/>
    </location>
</feature>
<feature type="transmembrane region" description="Helical" evidence="10">
    <location>
        <begin position="31"/>
        <end position="50"/>
    </location>
</feature>
<dbReference type="RefSeq" id="WP_163287029.1">
    <property type="nucleotide sequence ID" value="NZ_JAAGVY010000061.1"/>
</dbReference>
<dbReference type="EMBL" id="JAAGVY010000061">
    <property type="protein sequence ID" value="NEN25580.1"/>
    <property type="molecule type" value="Genomic_DNA"/>
</dbReference>
<evidence type="ECO:0000256" key="5">
    <source>
        <dbReference type="ARBA" id="ARBA00022692"/>
    </source>
</evidence>
<feature type="transmembrane region" description="Helical" evidence="10">
    <location>
        <begin position="366"/>
        <end position="384"/>
    </location>
</feature>
<feature type="transmembrane region" description="Helical" evidence="10">
    <location>
        <begin position="274"/>
        <end position="293"/>
    </location>
</feature>
<dbReference type="PANTHER" id="PTHR32507">
    <property type="entry name" value="NA(+)/H(+) ANTIPORTER 1"/>
    <property type="match status" value="1"/>
</dbReference>
<evidence type="ECO:0000256" key="6">
    <source>
        <dbReference type="ARBA" id="ARBA00022989"/>
    </source>
</evidence>
<evidence type="ECO:0000256" key="8">
    <source>
        <dbReference type="ARBA" id="ARBA00023136"/>
    </source>
</evidence>
<dbReference type="PANTHER" id="PTHR32507:SF0">
    <property type="entry name" value="NA(+)_H(+) ANTIPORTER 2-RELATED"/>
    <property type="match status" value="1"/>
</dbReference>
<evidence type="ECO:0000313" key="13">
    <source>
        <dbReference type="Proteomes" id="UP000486602"/>
    </source>
</evidence>
<feature type="transmembrane region" description="Helical" evidence="10">
    <location>
        <begin position="213"/>
        <end position="229"/>
    </location>
</feature>
<reference evidence="12 13" key="1">
    <citation type="submission" date="2020-02" db="EMBL/GenBank/DDBJ databases">
        <title>Out from the shadows clarifying the taxonomy of the family Cryomorphaceae and related taxa by utilizing the GTDB taxonomic framework.</title>
        <authorList>
            <person name="Bowman J.P."/>
        </authorList>
    </citation>
    <scope>NUCLEOTIDE SEQUENCE [LARGE SCALE GENOMIC DNA]</scope>
    <source>
        <strain evidence="12 13">QSSC 1-22</strain>
    </source>
</reference>
<feature type="transmembrane region" description="Helical" evidence="10">
    <location>
        <begin position="6"/>
        <end position="24"/>
    </location>
</feature>
<feature type="region of interest" description="Disordered" evidence="9">
    <location>
        <begin position="389"/>
        <end position="412"/>
    </location>
</feature>
<keyword evidence="2" id="KW-0813">Transport</keyword>
<keyword evidence="4" id="KW-1003">Cell membrane</keyword>
<protein>
    <submittedName>
        <fullName evidence="12">Sodium:proton antiporter</fullName>
    </submittedName>
</protein>
<evidence type="ECO:0000256" key="10">
    <source>
        <dbReference type="SAM" id="Phobius"/>
    </source>
</evidence>
<keyword evidence="7" id="KW-0406">Ion transport</keyword>
<evidence type="ECO:0000256" key="4">
    <source>
        <dbReference type="ARBA" id="ARBA00022475"/>
    </source>
</evidence>
<feature type="domain" description="Cation/H+ exchanger transmembrane" evidence="11">
    <location>
        <begin position="13"/>
        <end position="380"/>
    </location>
</feature>
<keyword evidence="8 10" id="KW-0472">Membrane</keyword>
<feature type="transmembrane region" description="Helical" evidence="10">
    <location>
        <begin position="93"/>
        <end position="111"/>
    </location>
</feature>
<comment type="caution">
    <text evidence="12">The sequence shown here is derived from an EMBL/GenBank/DDBJ whole genome shotgun (WGS) entry which is preliminary data.</text>
</comment>
<keyword evidence="5 10" id="KW-0812">Transmembrane</keyword>
<evidence type="ECO:0000256" key="2">
    <source>
        <dbReference type="ARBA" id="ARBA00022448"/>
    </source>
</evidence>
<keyword evidence="13" id="KW-1185">Reference proteome</keyword>
<name>A0A7K3WVA6_9FLAO</name>
<evidence type="ECO:0000256" key="3">
    <source>
        <dbReference type="ARBA" id="ARBA00022449"/>
    </source>
</evidence>
<dbReference type="InterPro" id="IPR006153">
    <property type="entry name" value="Cation/H_exchanger_TM"/>
</dbReference>
<feature type="transmembrane region" description="Helical" evidence="10">
    <location>
        <begin position="189"/>
        <end position="206"/>
    </location>
</feature>
<evidence type="ECO:0000256" key="9">
    <source>
        <dbReference type="SAM" id="MobiDB-lite"/>
    </source>
</evidence>
<dbReference type="Pfam" id="PF00999">
    <property type="entry name" value="Na_H_Exchanger"/>
    <property type="match status" value="1"/>
</dbReference>
<proteinExistence type="predicted"/>
<feature type="transmembrane region" description="Helical" evidence="10">
    <location>
        <begin position="56"/>
        <end position="73"/>
    </location>
</feature>
<gene>
    <name evidence="12" type="ORF">G3O08_18975</name>
</gene>
<dbReference type="GO" id="GO:1902600">
    <property type="term" value="P:proton transmembrane transport"/>
    <property type="evidence" value="ECO:0007669"/>
    <property type="project" value="InterPro"/>
</dbReference>
<keyword evidence="6 10" id="KW-1133">Transmembrane helix</keyword>
<dbReference type="InterPro" id="IPR038770">
    <property type="entry name" value="Na+/solute_symporter_sf"/>
</dbReference>
<dbReference type="Gene3D" id="1.20.1530.20">
    <property type="match status" value="1"/>
</dbReference>
<keyword evidence="3" id="KW-0050">Antiport</keyword>
<evidence type="ECO:0000256" key="7">
    <source>
        <dbReference type="ARBA" id="ARBA00023065"/>
    </source>
</evidence>
<feature type="transmembrane region" description="Helical" evidence="10">
    <location>
        <begin position="117"/>
        <end position="139"/>
    </location>
</feature>
<dbReference type="GO" id="GO:0015297">
    <property type="term" value="F:antiporter activity"/>
    <property type="evidence" value="ECO:0007669"/>
    <property type="project" value="UniProtKB-KW"/>
</dbReference>
<evidence type="ECO:0000313" key="12">
    <source>
        <dbReference type="EMBL" id="NEN25580.1"/>
    </source>
</evidence>
<dbReference type="Proteomes" id="UP000486602">
    <property type="component" value="Unassembled WGS sequence"/>
</dbReference>
<feature type="transmembrane region" description="Helical" evidence="10">
    <location>
        <begin position="299"/>
        <end position="321"/>
    </location>
</feature>